<dbReference type="InterPro" id="IPR040921">
    <property type="entry name" value="Peptidase_S66C"/>
</dbReference>
<sequence>MAPPRYNIILDPRFHGDDNKILLLEDVNEKAYAVHRNLVQLKNIG</sequence>
<dbReference type="PATRIC" id="fig|1359164.3.peg.1450"/>
<evidence type="ECO:0000313" key="3">
    <source>
        <dbReference type="Proteomes" id="UP000033556"/>
    </source>
</evidence>
<keyword evidence="2" id="KW-0378">Hydrolase</keyword>
<evidence type="ECO:0000259" key="1">
    <source>
        <dbReference type="Pfam" id="PF17676"/>
    </source>
</evidence>
<dbReference type="Gene3D" id="3.50.30.60">
    <property type="entry name" value="LD-carboxypeptidase A C-terminal domain-like"/>
    <property type="match status" value="1"/>
</dbReference>
<dbReference type="Pfam" id="PF17676">
    <property type="entry name" value="Peptidase_S66C"/>
    <property type="match status" value="1"/>
</dbReference>
<name>A0A0F3N2Y7_RICAM</name>
<organism evidence="2 3">
    <name type="scientific">Rickettsia amblyommatis str. Ac/Pa</name>
    <dbReference type="NCBI Taxonomy" id="1359164"/>
    <lineage>
        <taxon>Bacteria</taxon>
        <taxon>Pseudomonadati</taxon>
        <taxon>Pseudomonadota</taxon>
        <taxon>Alphaproteobacteria</taxon>
        <taxon>Rickettsiales</taxon>
        <taxon>Rickettsiaceae</taxon>
        <taxon>Rickettsieae</taxon>
        <taxon>Rickettsia</taxon>
        <taxon>spotted fever group</taxon>
    </lineage>
</organism>
<proteinExistence type="predicted"/>
<dbReference type="InterPro" id="IPR027461">
    <property type="entry name" value="Carboxypeptidase_A_C_sf"/>
</dbReference>
<accession>A0A0F3N2Y7</accession>
<comment type="caution">
    <text evidence="2">The sequence shown here is derived from an EMBL/GenBank/DDBJ whole genome shotgun (WGS) entry which is preliminary data.</text>
</comment>
<protein>
    <submittedName>
        <fullName evidence="2">LD-carboxypeptidase family protein</fullName>
    </submittedName>
</protein>
<dbReference type="EMBL" id="LANR01000001">
    <property type="protein sequence ID" value="KJV62438.1"/>
    <property type="molecule type" value="Genomic_DNA"/>
</dbReference>
<dbReference type="GO" id="GO:0004180">
    <property type="term" value="F:carboxypeptidase activity"/>
    <property type="evidence" value="ECO:0007669"/>
    <property type="project" value="UniProtKB-KW"/>
</dbReference>
<keyword evidence="3" id="KW-1185">Reference proteome</keyword>
<keyword evidence="2" id="KW-0645">Protease</keyword>
<dbReference type="AlphaFoldDB" id="A0A0F3N2Y7"/>
<evidence type="ECO:0000313" key="2">
    <source>
        <dbReference type="EMBL" id="KJV62438.1"/>
    </source>
</evidence>
<feature type="domain" description="LD-carboxypeptidase C-terminal" evidence="1">
    <location>
        <begin position="18"/>
        <end position="45"/>
    </location>
</feature>
<gene>
    <name evidence="2" type="ORF">APHACPA_1466</name>
</gene>
<dbReference type="SUPFAM" id="SSF141986">
    <property type="entry name" value="LD-carboxypeptidase A C-terminal domain-like"/>
    <property type="match status" value="1"/>
</dbReference>
<keyword evidence="2" id="KW-0121">Carboxypeptidase</keyword>
<dbReference type="Proteomes" id="UP000033556">
    <property type="component" value="Unassembled WGS sequence"/>
</dbReference>
<reference evidence="2 3" key="1">
    <citation type="submission" date="2015-01" db="EMBL/GenBank/DDBJ databases">
        <title>Genome Sequencing of Rickettsiales.</title>
        <authorList>
            <person name="Daugherty S.C."/>
            <person name="Su Q."/>
            <person name="Abolude K."/>
            <person name="Beier-Sexton M."/>
            <person name="Carlyon J.A."/>
            <person name="Carter R."/>
            <person name="Day N.P."/>
            <person name="Dumler S.J."/>
            <person name="Dyachenko V."/>
            <person name="Godinez A."/>
            <person name="Kurtti T.J."/>
            <person name="Lichay M."/>
            <person name="Mullins K.E."/>
            <person name="Ott S."/>
            <person name="Pappas-Brown V."/>
            <person name="Paris D.H."/>
            <person name="Patel P."/>
            <person name="Richards A.L."/>
            <person name="Sadzewicz L."/>
            <person name="Sears K."/>
            <person name="Seidman D."/>
            <person name="Sengamalay N."/>
            <person name="Stenos J."/>
            <person name="Tallon L.J."/>
            <person name="Vincent G."/>
            <person name="Fraser C.M."/>
            <person name="Munderloh U."/>
            <person name="Dunning-Hotopp J.C."/>
        </authorList>
    </citation>
    <scope>NUCLEOTIDE SEQUENCE [LARGE SCALE GENOMIC DNA]</scope>
    <source>
        <strain evidence="2 3">Ac/Pa</strain>
    </source>
</reference>